<evidence type="ECO:0008006" key="5">
    <source>
        <dbReference type="Google" id="ProtNLM"/>
    </source>
</evidence>
<dbReference type="EMBL" id="JAPFFF010000012">
    <property type="protein sequence ID" value="KAK8876178.1"/>
    <property type="molecule type" value="Genomic_DNA"/>
</dbReference>
<name>A0ABR2JFJ3_9EUKA</name>
<reference evidence="3 4" key="1">
    <citation type="submission" date="2024-04" db="EMBL/GenBank/DDBJ databases">
        <title>Tritrichomonas musculus Genome.</title>
        <authorList>
            <person name="Alves-Ferreira E."/>
            <person name="Grigg M."/>
            <person name="Lorenzi H."/>
            <person name="Galac M."/>
        </authorList>
    </citation>
    <scope>NUCLEOTIDE SEQUENCE [LARGE SCALE GENOMIC DNA]</scope>
    <source>
        <strain evidence="3 4">EAF2021</strain>
    </source>
</reference>
<evidence type="ECO:0000313" key="1">
    <source>
        <dbReference type="EMBL" id="KAK8876178.1"/>
    </source>
</evidence>
<evidence type="ECO:0000313" key="4">
    <source>
        <dbReference type="Proteomes" id="UP001470230"/>
    </source>
</evidence>
<dbReference type="Proteomes" id="UP001470230">
    <property type="component" value="Unassembled WGS sequence"/>
</dbReference>
<accession>A0ABR2JFJ3</accession>
<evidence type="ECO:0000313" key="2">
    <source>
        <dbReference type="EMBL" id="KAK8876184.1"/>
    </source>
</evidence>
<protein>
    <recommendedName>
        <fullName evidence="5">MSP domain-containing protein</fullName>
    </recommendedName>
</protein>
<comment type="caution">
    <text evidence="3">The sequence shown here is derived from an EMBL/GenBank/DDBJ whole genome shotgun (WGS) entry which is preliminary data.</text>
</comment>
<sequence length="213" mass="24607">MNTSNYKIGLNIHLLSFKLSDKLIHDSDVVRVSITTFPEENKQHFEVKGKKIYCTNHVFALNITNQTDKIVLVFRKKSALNENPIIASATLHLKKFVNLPIKEITTGMTSTDVKILDVYYPLQKQLQEEERKKGTTNNSQMKRKVLGQMEVQLSFTTPYLQSIKEVEKKKHSKLSKNNGQYKENKINISKKQKKNGGYEQINDDNFSINYNLI</sequence>
<dbReference type="EMBL" id="JAPFFF010000012">
    <property type="protein sequence ID" value="KAK8876184.1"/>
    <property type="molecule type" value="Genomic_DNA"/>
</dbReference>
<dbReference type="EMBL" id="JAPFFF010000012">
    <property type="protein sequence ID" value="KAK8876191.1"/>
    <property type="molecule type" value="Genomic_DNA"/>
</dbReference>
<proteinExistence type="predicted"/>
<keyword evidence="4" id="KW-1185">Reference proteome</keyword>
<gene>
    <name evidence="1" type="ORF">M9Y10_006368</name>
    <name evidence="2" type="ORF">M9Y10_006374</name>
    <name evidence="3" type="ORF">M9Y10_006381</name>
</gene>
<organism evidence="3 4">
    <name type="scientific">Tritrichomonas musculus</name>
    <dbReference type="NCBI Taxonomy" id="1915356"/>
    <lineage>
        <taxon>Eukaryota</taxon>
        <taxon>Metamonada</taxon>
        <taxon>Parabasalia</taxon>
        <taxon>Tritrichomonadida</taxon>
        <taxon>Tritrichomonadidae</taxon>
        <taxon>Tritrichomonas</taxon>
    </lineage>
</organism>
<evidence type="ECO:0000313" key="3">
    <source>
        <dbReference type="EMBL" id="KAK8876191.1"/>
    </source>
</evidence>